<dbReference type="InterPro" id="IPR006091">
    <property type="entry name" value="Acyl-CoA_Oxase/DH_mid-dom"/>
</dbReference>
<dbReference type="InterPro" id="IPR009075">
    <property type="entry name" value="AcylCo_DH/oxidase_C"/>
</dbReference>
<reference evidence="10 11" key="1">
    <citation type="submission" date="2017-04" db="EMBL/GenBank/DDBJ databases">
        <title>The complete genome sequence of Streptomyces albolongus YIM 101047, the producer of novel bafilomycins and novel odoriferous sesquiterpenoids.</title>
        <authorList>
            <person name="Yin M."/>
            <person name="Jiang Y."/>
        </authorList>
    </citation>
    <scope>NUCLEOTIDE SEQUENCE [LARGE SCALE GENOMIC DNA]</scope>
    <source>
        <strain evidence="10 11">YIM 101047</strain>
    </source>
</reference>
<dbReference type="FunFam" id="1.10.540.10:FF:000002">
    <property type="entry name" value="Acyl-CoA dehydrogenase FadE19"/>
    <property type="match status" value="1"/>
</dbReference>
<feature type="domain" description="Acyl-CoA oxidase/dehydrogenase middle" evidence="8">
    <location>
        <begin position="123"/>
        <end position="221"/>
    </location>
</feature>
<evidence type="ECO:0000313" key="11">
    <source>
        <dbReference type="Proteomes" id="UP000192251"/>
    </source>
</evidence>
<evidence type="ECO:0000256" key="1">
    <source>
        <dbReference type="ARBA" id="ARBA00001974"/>
    </source>
</evidence>
<evidence type="ECO:0000256" key="5">
    <source>
        <dbReference type="ARBA" id="ARBA00023002"/>
    </source>
</evidence>
<evidence type="ECO:0000256" key="6">
    <source>
        <dbReference type="RuleBase" id="RU362125"/>
    </source>
</evidence>
<evidence type="ECO:0000259" key="7">
    <source>
        <dbReference type="Pfam" id="PF00441"/>
    </source>
</evidence>
<dbReference type="Gene3D" id="1.10.540.10">
    <property type="entry name" value="Acyl-CoA dehydrogenase/oxidase, N-terminal domain"/>
    <property type="match status" value="1"/>
</dbReference>
<dbReference type="RefSeq" id="WP_084752467.1">
    <property type="nucleotide sequence ID" value="NZ_CP020563.1"/>
</dbReference>
<evidence type="ECO:0000259" key="8">
    <source>
        <dbReference type="Pfam" id="PF02770"/>
    </source>
</evidence>
<dbReference type="Pfam" id="PF02771">
    <property type="entry name" value="Acyl-CoA_dh_N"/>
    <property type="match status" value="1"/>
</dbReference>
<feature type="domain" description="Acyl-CoA dehydrogenase/oxidase N-terminal" evidence="9">
    <location>
        <begin position="7"/>
        <end position="118"/>
    </location>
</feature>
<dbReference type="PROSITE" id="PS00073">
    <property type="entry name" value="ACYL_COA_DH_2"/>
    <property type="match status" value="1"/>
</dbReference>
<dbReference type="Gene3D" id="1.20.140.10">
    <property type="entry name" value="Butyryl-CoA Dehydrogenase, subunit A, domain 3"/>
    <property type="match status" value="1"/>
</dbReference>
<dbReference type="PANTHER" id="PTHR43884">
    <property type="entry name" value="ACYL-COA DEHYDROGENASE"/>
    <property type="match status" value="1"/>
</dbReference>
<dbReference type="GO" id="GO:0016627">
    <property type="term" value="F:oxidoreductase activity, acting on the CH-CH group of donors"/>
    <property type="evidence" value="ECO:0007669"/>
    <property type="project" value="UniProtKB-ARBA"/>
</dbReference>
<dbReference type="PROSITE" id="PS00072">
    <property type="entry name" value="ACYL_COA_DH_1"/>
    <property type="match status" value="1"/>
</dbReference>
<dbReference type="EMBL" id="CP020563">
    <property type="protein sequence ID" value="ARF76628.1"/>
    <property type="molecule type" value="Genomic_DNA"/>
</dbReference>
<organism evidence="10 11">
    <name type="scientific">Kitasatospora albolonga</name>
    <dbReference type="NCBI Taxonomy" id="68173"/>
    <lineage>
        <taxon>Bacteria</taxon>
        <taxon>Bacillati</taxon>
        <taxon>Actinomycetota</taxon>
        <taxon>Actinomycetes</taxon>
        <taxon>Kitasatosporales</taxon>
        <taxon>Streptomycetaceae</taxon>
        <taxon>Kitasatospora</taxon>
    </lineage>
</organism>
<sequence>MIDLRLTDEQELLRKTVRAFARDEVAPVIGELYERGDFPYRLVASLGRMGLFGLILDEEHGGAGGDFLSLCLALEELARVDSSVAVALSAGVSLGALPLHRFGSPEQKRRWLPPLSTGGALAALGLTEPSGGTDAGALRTTAVLDGDTWVLNGEKCFITNAGTDITSLVTVTAVTGTLPDGGREISTIVVPSGTPGFTVSPPYSKVGWCASDTRALSFADCRVPAENLLGTRGLGLAQSMAVLDESRIAIAAVGTGLAQGCVDECVRHARQRETFGRPLAAHQSVRFGIADMEVRAHTARLAWYTAAAALDRGAGFSKEAAMAKLVSSRAAMENAREATQVFGGYGLMNDYPVARFYRDAKVLEVGEGTTEVQQMVIAHHLGLG</sequence>
<keyword evidence="11" id="KW-1185">Reference proteome</keyword>
<evidence type="ECO:0000313" key="10">
    <source>
        <dbReference type="EMBL" id="ARF76628.1"/>
    </source>
</evidence>
<keyword evidence="3 6" id="KW-0285">Flavoprotein</keyword>
<dbReference type="SUPFAM" id="SSF47203">
    <property type="entry name" value="Acyl-CoA dehydrogenase C-terminal domain-like"/>
    <property type="match status" value="1"/>
</dbReference>
<dbReference type="InterPro" id="IPR006089">
    <property type="entry name" value="Acyl-CoA_DH_CS"/>
</dbReference>
<dbReference type="InterPro" id="IPR013786">
    <property type="entry name" value="AcylCoA_DH/ox_N"/>
</dbReference>
<feature type="domain" description="Acyl-CoA dehydrogenase/oxidase C-terminal" evidence="7">
    <location>
        <begin position="235"/>
        <end position="381"/>
    </location>
</feature>
<name>A0ABC8C234_9ACTN</name>
<dbReference type="InterPro" id="IPR046373">
    <property type="entry name" value="Acyl-CoA_Oxase/DH_mid-dom_sf"/>
</dbReference>
<dbReference type="InterPro" id="IPR036250">
    <property type="entry name" value="AcylCo_DH-like_C"/>
</dbReference>
<evidence type="ECO:0000259" key="9">
    <source>
        <dbReference type="Pfam" id="PF02771"/>
    </source>
</evidence>
<dbReference type="FunFam" id="1.20.140.10:FF:000001">
    <property type="entry name" value="Acyl-CoA dehydrogenase"/>
    <property type="match status" value="1"/>
</dbReference>
<evidence type="ECO:0000256" key="4">
    <source>
        <dbReference type="ARBA" id="ARBA00022827"/>
    </source>
</evidence>
<dbReference type="GO" id="GO:0050660">
    <property type="term" value="F:flavin adenine dinucleotide binding"/>
    <property type="evidence" value="ECO:0007669"/>
    <property type="project" value="UniProtKB-ARBA"/>
</dbReference>
<dbReference type="Pfam" id="PF00441">
    <property type="entry name" value="Acyl-CoA_dh_1"/>
    <property type="match status" value="1"/>
</dbReference>
<comment type="similarity">
    <text evidence="2 6">Belongs to the acyl-CoA dehydrogenase family.</text>
</comment>
<dbReference type="SUPFAM" id="SSF56645">
    <property type="entry name" value="Acyl-CoA dehydrogenase NM domain-like"/>
    <property type="match status" value="1"/>
</dbReference>
<accession>A0ABC8C234</accession>
<dbReference type="KEGG" id="kab:B7C62_33350"/>
<keyword evidence="4 6" id="KW-0274">FAD</keyword>
<gene>
    <name evidence="10" type="ORF">B7C62_33350</name>
</gene>
<comment type="cofactor">
    <cofactor evidence="1 6">
        <name>FAD</name>
        <dbReference type="ChEBI" id="CHEBI:57692"/>
    </cofactor>
</comment>
<dbReference type="Proteomes" id="UP000192251">
    <property type="component" value="Chromosome"/>
</dbReference>
<dbReference type="Gene3D" id="2.40.110.10">
    <property type="entry name" value="Butyryl-CoA Dehydrogenase, subunit A, domain 2"/>
    <property type="match status" value="1"/>
</dbReference>
<protein>
    <submittedName>
        <fullName evidence="10">Acyl-CoA dehydrogenase</fullName>
    </submittedName>
</protein>
<dbReference type="InterPro" id="IPR009100">
    <property type="entry name" value="AcylCoA_DH/oxidase_NM_dom_sf"/>
</dbReference>
<dbReference type="AlphaFoldDB" id="A0ABC8C234"/>
<evidence type="ECO:0000256" key="3">
    <source>
        <dbReference type="ARBA" id="ARBA00022630"/>
    </source>
</evidence>
<keyword evidence="5 6" id="KW-0560">Oxidoreductase</keyword>
<dbReference type="Pfam" id="PF02770">
    <property type="entry name" value="Acyl-CoA_dh_M"/>
    <property type="match status" value="1"/>
</dbReference>
<dbReference type="FunFam" id="2.40.110.10:FF:000009">
    <property type="entry name" value="Acyl-CoA dehydrogenase"/>
    <property type="match status" value="1"/>
</dbReference>
<dbReference type="PANTHER" id="PTHR43884:SF12">
    <property type="entry name" value="ISOVALERYL-COA DEHYDROGENASE, MITOCHONDRIAL-RELATED"/>
    <property type="match status" value="1"/>
</dbReference>
<dbReference type="InterPro" id="IPR037069">
    <property type="entry name" value="AcylCoA_DH/ox_N_sf"/>
</dbReference>
<evidence type="ECO:0000256" key="2">
    <source>
        <dbReference type="ARBA" id="ARBA00009347"/>
    </source>
</evidence>
<proteinExistence type="inferred from homology"/>